<keyword evidence="6" id="KW-0050">Antiport</keyword>
<feature type="transmembrane region" description="Helical" evidence="6">
    <location>
        <begin position="227"/>
        <end position="250"/>
    </location>
</feature>
<dbReference type="InterPro" id="IPR023171">
    <property type="entry name" value="Na/H_antiporter_dom_sf"/>
</dbReference>
<keyword evidence="6" id="KW-0813">Transport</keyword>
<dbReference type="HAMAP" id="MF_01844">
    <property type="entry name" value="NhaA"/>
    <property type="match status" value="1"/>
</dbReference>
<proteinExistence type="inferred from homology"/>
<dbReference type="Pfam" id="PF06965">
    <property type="entry name" value="Na_H_antiport_1"/>
    <property type="match status" value="1"/>
</dbReference>
<protein>
    <recommendedName>
        <fullName evidence="6">Na(+)/H(+) antiporter NhaA</fullName>
    </recommendedName>
    <alternativeName>
        <fullName evidence="6">Sodium/proton antiporter NhaA</fullName>
    </alternativeName>
</protein>
<evidence type="ECO:0000313" key="7">
    <source>
        <dbReference type="EMBL" id="PJJ76171.1"/>
    </source>
</evidence>
<keyword evidence="3 6" id="KW-0812">Transmembrane</keyword>
<feature type="transmembrane region" description="Helical" evidence="6">
    <location>
        <begin position="112"/>
        <end position="133"/>
    </location>
</feature>
<evidence type="ECO:0000256" key="3">
    <source>
        <dbReference type="ARBA" id="ARBA00022692"/>
    </source>
</evidence>
<comment type="catalytic activity">
    <reaction evidence="6">
        <text>Na(+)(in) + 2 H(+)(out) = Na(+)(out) + 2 H(+)(in)</text>
        <dbReference type="Rhea" id="RHEA:29251"/>
        <dbReference type="ChEBI" id="CHEBI:15378"/>
        <dbReference type="ChEBI" id="CHEBI:29101"/>
    </reaction>
</comment>
<evidence type="ECO:0000256" key="1">
    <source>
        <dbReference type="ARBA" id="ARBA00004429"/>
    </source>
</evidence>
<keyword evidence="5 6" id="KW-0472">Membrane</keyword>
<keyword evidence="4 6" id="KW-1133">Transmembrane helix</keyword>
<comment type="similarity">
    <text evidence="6">Belongs to the NhaA Na(+)/H(+) (TC 2.A.33) antiporter family.</text>
</comment>
<comment type="subcellular location">
    <subcellularLocation>
        <location evidence="1">Cell inner membrane</location>
        <topology evidence="1">Multi-pass membrane protein</topology>
    </subcellularLocation>
    <subcellularLocation>
        <location evidence="6">Cell membrane</location>
        <topology evidence="6">Multi-pass membrane protein</topology>
    </subcellularLocation>
</comment>
<dbReference type="GO" id="GO:0005886">
    <property type="term" value="C:plasma membrane"/>
    <property type="evidence" value="ECO:0007669"/>
    <property type="project" value="UniProtKB-SubCell"/>
</dbReference>
<dbReference type="NCBIfam" id="TIGR00773">
    <property type="entry name" value="NhaA"/>
    <property type="match status" value="1"/>
</dbReference>
<dbReference type="GO" id="GO:0006885">
    <property type="term" value="P:regulation of pH"/>
    <property type="evidence" value="ECO:0007669"/>
    <property type="project" value="UniProtKB-UniRule"/>
</dbReference>
<evidence type="ECO:0000313" key="8">
    <source>
        <dbReference type="Proteomes" id="UP000230000"/>
    </source>
</evidence>
<dbReference type="PANTHER" id="PTHR30341:SF0">
    <property type="entry name" value="NA(+)_H(+) ANTIPORTER NHAA"/>
    <property type="match status" value="1"/>
</dbReference>
<comment type="function">
    <text evidence="6">Na(+)/H(+) antiporter that extrudes sodium in exchange for external protons.</text>
</comment>
<keyword evidence="8" id="KW-1185">Reference proteome</keyword>
<accession>A0A2M9CW85</accession>
<dbReference type="NCBIfam" id="NF007112">
    <property type="entry name" value="PRK09561.1"/>
    <property type="match status" value="1"/>
</dbReference>
<feature type="transmembrane region" description="Helical" evidence="6">
    <location>
        <begin position="194"/>
        <end position="215"/>
    </location>
</feature>
<evidence type="ECO:0000256" key="2">
    <source>
        <dbReference type="ARBA" id="ARBA00022475"/>
    </source>
</evidence>
<organism evidence="7 8">
    <name type="scientific">Thermoflavifilum aggregans</name>
    <dbReference type="NCBI Taxonomy" id="454188"/>
    <lineage>
        <taxon>Bacteria</taxon>
        <taxon>Pseudomonadati</taxon>
        <taxon>Bacteroidota</taxon>
        <taxon>Chitinophagia</taxon>
        <taxon>Chitinophagales</taxon>
        <taxon>Chitinophagaceae</taxon>
        <taxon>Thermoflavifilum</taxon>
    </lineage>
</organism>
<dbReference type="Proteomes" id="UP000230000">
    <property type="component" value="Unassembled WGS sequence"/>
</dbReference>
<dbReference type="EMBL" id="PGFG01000001">
    <property type="protein sequence ID" value="PJJ76171.1"/>
    <property type="molecule type" value="Genomic_DNA"/>
</dbReference>
<feature type="transmembrane region" description="Helical" evidence="6">
    <location>
        <begin position="334"/>
        <end position="357"/>
    </location>
</feature>
<keyword evidence="2 6" id="KW-1003">Cell membrane</keyword>
<keyword evidence="6" id="KW-0915">Sodium</keyword>
<dbReference type="Gene3D" id="1.20.1530.10">
    <property type="entry name" value="Na+/H+ antiporter like domain"/>
    <property type="match status" value="1"/>
</dbReference>
<dbReference type="OrthoDB" id="9808135at2"/>
<comment type="caution">
    <text evidence="7">The sequence shown here is derived from an EMBL/GenBank/DDBJ whole genome shotgun (WGS) entry which is preliminary data.</text>
</comment>
<evidence type="ECO:0000256" key="4">
    <source>
        <dbReference type="ARBA" id="ARBA00022989"/>
    </source>
</evidence>
<keyword evidence="6" id="KW-0406">Ion transport</keyword>
<keyword evidence="6" id="KW-0739">Sodium transport</keyword>
<dbReference type="InterPro" id="IPR004670">
    <property type="entry name" value="NhaA"/>
</dbReference>
<feature type="transmembrane region" description="Helical" evidence="6">
    <location>
        <begin position="139"/>
        <end position="158"/>
    </location>
</feature>
<dbReference type="RefSeq" id="WP_100314688.1">
    <property type="nucleotide sequence ID" value="NZ_PGFG01000001.1"/>
</dbReference>
<feature type="transmembrane region" description="Helical" evidence="6">
    <location>
        <begin position="167"/>
        <end position="188"/>
    </location>
</feature>
<sequence length="396" mass="43887">MRKNFFTSKALLSNRLTKVFQDFIRSSRAVGIMLLCCTAVSLLLANMHSSAYRVFWHQPLNIHLPGGHLPHTWLLWVNDGLMVLFFFLVGLEIKRELWEGELASFKRSILPIGAAMGGMLVPATIYLIFNYHTSYHHGWGIPMATDIAFSLGILSLLGKRIPNSLKIFLTALAIIDDLGAILVIAIFYTEEIHFLYLSAALLMVLIMIGLNLMRVKRIGIYVLPSLILWYCMLNSGVHATIAGVLAAFSIPLSVFEKLEKALHVPVNFIVLPVFALANTAIEIPAGVGHELFSSLGWGIMLGLLLGKPLGIFLSSYLLVKTKLAHLPSLVKWRHIVGVGILAGIGFTMSIFITMLAFDIDYWQLIAKLSIMIGSLASGLIGYFYLRYNGPSIQSKK</sequence>
<name>A0A2M9CW85_9BACT</name>
<dbReference type="GO" id="GO:0015385">
    <property type="term" value="F:sodium:proton antiporter activity"/>
    <property type="evidence" value="ECO:0007669"/>
    <property type="project" value="UniProtKB-UniRule"/>
</dbReference>
<feature type="transmembrane region" description="Helical" evidence="6">
    <location>
        <begin position="364"/>
        <end position="385"/>
    </location>
</feature>
<gene>
    <name evidence="6" type="primary">nhaA</name>
    <name evidence="7" type="ORF">BXY57_1775</name>
</gene>
<feature type="transmembrane region" description="Helical" evidence="6">
    <location>
        <begin position="295"/>
        <end position="319"/>
    </location>
</feature>
<evidence type="ECO:0000256" key="6">
    <source>
        <dbReference type="HAMAP-Rule" id="MF_01844"/>
    </source>
</evidence>
<dbReference type="PANTHER" id="PTHR30341">
    <property type="entry name" value="SODIUM ION/PROTON ANTIPORTER NHAA-RELATED"/>
    <property type="match status" value="1"/>
</dbReference>
<feature type="transmembrane region" description="Helical" evidence="6">
    <location>
        <begin position="73"/>
        <end position="91"/>
    </location>
</feature>
<evidence type="ECO:0000256" key="5">
    <source>
        <dbReference type="ARBA" id="ARBA00023136"/>
    </source>
</evidence>
<reference evidence="7 8" key="1">
    <citation type="submission" date="2017-11" db="EMBL/GenBank/DDBJ databases">
        <title>Genomic Encyclopedia of Archaeal and Bacterial Type Strains, Phase II (KMG-II): From Individual Species to Whole Genera.</title>
        <authorList>
            <person name="Goeker M."/>
        </authorList>
    </citation>
    <scope>NUCLEOTIDE SEQUENCE [LARGE SCALE GENOMIC DNA]</scope>
    <source>
        <strain evidence="7 8">DSM 27268</strain>
    </source>
</reference>
<dbReference type="AlphaFoldDB" id="A0A2M9CW85"/>